<dbReference type="PANTHER" id="PTHR30329:SF21">
    <property type="entry name" value="LIPOPROTEIN YIAD-RELATED"/>
    <property type="match status" value="1"/>
</dbReference>
<evidence type="ECO:0000259" key="6">
    <source>
        <dbReference type="PROSITE" id="PS51123"/>
    </source>
</evidence>
<dbReference type="Pfam" id="PF00691">
    <property type="entry name" value="OmpA"/>
    <property type="match status" value="1"/>
</dbReference>
<dbReference type="InterPro" id="IPR006665">
    <property type="entry name" value="OmpA-like"/>
</dbReference>
<evidence type="ECO:0000256" key="5">
    <source>
        <dbReference type="SAM" id="MobiDB-lite"/>
    </source>
</evidence>
<evidence type="ECO:0000256" key="2">
    <source>
        <dbReference type="ARBA" id="ARBA00023136"/>
    </source>
</evidence>
<feature type="domain" description="OmpA-like" evidence="6">
    <location>
        <begin position="209"/>
        <end position="324"/>
    </location>
</feature>
<dbReference type="PRINTS" id="PR01021">
    <property type="entry name" value="OMPADOMAIN"/>
</dbReference>
<dbReference type="PROSITE" id="PS51123">
    <property type="entry name" value="OMPA_2"/>
    <property type="match status" value="1"/>
</dbReference>
<evidence type="ECO:0000256" key="4">
    <source>
        <dbReference type="PROSITE-ProRule" id="PRU00473"/>
    </source>
</evidence>
<feature type="region of interest" description="Disordered" evidence="5">
    <location>
        <begin position="118"/>
        <end position="181"/>
    </location>
</feature>
<evidence type="ECO:0000313" key="7">
    <source>
        <dbReference type="EMBL" id="WNM60879.1"/>
    </source>
</evidence>
<dbReference type="InterPro" id="IPR006664">
    <property type="entry name" value="OMP_bac"/>
</dbReference>
<keyword evidence="3" id="KW-0998">Cell outer membrane</keyword>
<evidence type="ECO:0000313" key="8">
    <source>
        <dbReference type="Proteomes" id="UP001302494"/>
    </source>
</evidence>
<dbReference type="PANTHER" id="PTHR30329">
    <property type="entry name" value="STATOR ELEMENT OF FLAGELLAR MOTOR COMPLEX"/>
    <property type="match status" value="1"/>
</dbReference>
<dbReference type="PROSITE" id="PS51257">
    <property type="entry name" value="PROKAR_LIPOPROTEIN"/>
    <property type="match status" value="1"/>
</dbReference>
<keyword evidence="8" id="KW-1185">Reference proteome</keyword>
<feature type="compositionally biased region" description="Low complexity" evidence="5">
    <location>
        <begin position="142"/>
        <end position="153"/>
    </location>
</feature>
<comment type="subcellular location">
    <subcellularLocation>
        <location evidence="1">Cell outer membrane</location>
    </subcellularLocation>
</comment>
<dbReference type="RefSeq" id="WP_312742249.1">
    <property type="nucleotide sequence ID" value="NZ_CP116968.1"/>
</dbReference>
<dbReference type="EMBL" id="CP116968">
    <property type="protein sequence ID" value="WNM60879.1"/>
    <property type="molecule type" value="Genomic_DNA"/>
</dbReference>
<evidence type="ECO:0000256" key="3">
    <source>
        <dbReference type="ARBA" id="ARBA00023237"/>
    </source>
</evidence>
<dbReference type="CDD" id="cd07185">
    <property type="entry name" value="OmpA_C-like"/>
    <property type="match status" value="1"/>
</dbReference>
<dbReference type="Proteomes" id="UP001302494">
    <property type="component" value="Chromosome"/>
</dbReference>
<dbReference type="KEGG" id="nneo:PQG83_14070"/>
<dbReference type="Gene3D" id="3.30.1330.60">
    <property type="entry name" value="OmpA-like domain"/>
    <property type="match status" value="1"/>
</dbReference>
<dbReference type="AlphaFoldDB" id="A0AA96GEU3"/>
<feature type="compositionally biased region" description="Pro residues" evidence="5">
    <location>
        <begin position="82"/>
        <end position="94"/>
    </location>
</feature>
<evidence type="ECO:0000256" key="1">
    <source>
        <dbReference type="ARBA" id="ARBA00004442"/>
    </source>
</evidence>
<protein>
    <submittedName>
        <fullName evidence="7">OmpA family protein</fullName>
    </submittedName>
</protein>
<feature type="compositionally biased region" description="Polar residues" evidence="5">
    <location>
        <begin position="118"/>
        <end position="141"/>
    </location>
</feature>
<name>A0AA96GEU3_9BACT</name>
<reference evidence="7 8" key="1">
    <citation type="submission" date="2023-01" db="EMBL/GenBank/DDBJ databases">
        <title>Cultivation and genomic characterization of new, ubiquitous marine nitrite-oxidizing bacteria from the Nitrospirales.</title>
        <authorList>
            <person name="Mueller A.J."/>
            <person name="Daebeler A."/>
            <person name="Herbold C.W."/>
            <person name="Kirkegaard R.H."/>
            <person name="Daims H."/>
        </authorList>
    </citation>
    <scope>NUCLEOTIDE SEQUENCE [LARGE SCALE GENOMIC DNA]</scope>
    <source>
        <strain evidence="7 8">DK</strain>
    </source>
</reference>
<keyword evidence="2 4" id="KW-0472">Membrane</keyword>
<sequence>MMRPAIHMISLLGILSLSLLSISGCGEKRIHVSTASGSPGEETGASASGTDTAGLAGTSVDESPLSGQGTSTDEVQAEAVPLPAPVQPPAPVEPPNFGYDPNHMDESFKQNLQAGIPSEQDSGIEKSNTGSPTPLNDGNDISTQSSSSSMNGSPHDPTGTSPFTSQTEFQNDLSNLPKDTEPIPETFQVAKAEPSEIIREQLEKIQEEELATVSAGLEDVFFHFDSWTLTAEAKDSLQRDMAWLTNDPSALLIIEGHADQRGTQAYNMVLGKKRAMAVRDFLSQLGVDPSRLTVISYGKDKPFCQDTTEVCYQLNRRGHLLVQN</sequence>
<feature type="compositionally biased region" description="Polar residues" evidence="5">
    <location>
        <begin position="158"/>
        <end position="174"/>
    </location>
</feature>
<gene>
    <name evidence="7" type="ORF">PQG83_14070</name>
</gene>
<dbReference type="GO" id="GO:0009279">
    <property type="term" value="C:cell outer membrane"/>
    <property type="evidence" value="ECO:0007669"/>
    <property type="project" value="UniProtKB-SubCell"/>
</dbReference>
<feature type="region of interest" description="Disordered" evidence="5">
    <location>
        <begin position="33"/>
        <end position="105"/>
    </location>
</feature>
<dbReference type="InterPro" id="IPR050330">
    <property type="entry name" value="Bact_OuterMem_StrucFunc"/>
</dbReference>
<dbReference type="InterPro" id="IPR036737">
    <property type="entry name" value="OmpA-like_sf"/>
</dbReference>
<proteinExistence type="predicted"/>
<dbReference type="SUPFAM" id="SSF103088">
    <property type="entry name" value="OmpA-like"/>
    <property type="match status" value="1"/>
</dbReference>
<accession>A0AA96GEU3</accession>
<organism evidence="7 8">
    <name type="scientific">Candidatus Nitrospira neomarina</name>
    <dbReference type="NCBI Taxonomy" id="3020899"/>
    <lineage>
        <taxon>Bacteria</taxon>
        <taxon>Pseudomonadati</taxon>
        <taxon>Nitrospirota</taxon>
        <taxon>Nitrospiria</taxon>
        <taxon>Nitrospirales</taxon>
        <taxon>Nitrospiraceae</taxon>
        <taxon>Nitrospira</taxon>
    </lineage>
</organism>